<proteinExistence type="predicted"/>
<name>A0A5N5I809_9ROSA</name>
<evidence type="ECO:0000313" key="2">
    <source>
        <dbReference type="Proteomes" id="UP000327157"/>
    </source>
</evidence>
<reference evidence="1 2" key="3">
    <citation type="submission" date="2019-11" db="EMBL/GenBank/DDBJ databases">
        <title>A de novo genome assembly of a pear dwarfing rootstock.</title>
        <authorList>
            <person name="Wang F."/>
            <person name="Wang J."/>
            <person name="Li S."/>
            <person name="Zhang Y."/>
            <person name="Fang M."/>
            <person name="Ma L."/>
            <person name="Zhao Y."/>
            <person name="Jiang S."/>
        </authorList>
    </citation>
    <scope>NUCLEOTIDE SEQUENCE [LARGE SCALE GENOMIC DNA]</scope>
    <source>
        <strain evidence="1">S2</strain>
        <tissue evidence="1">Leaf</tissue>
    </source>
</reference>
<sequence>MPKTTHEAIQSCSRNGTMEKWLLDQVKVCFVSVNEYAKDLLDNSLNKKKLVIVFAHFMYFSWCRLYILTKKVNELCGDMPLVDKYGKIIRTRKKVIVDKYGNIIEDMKRVIMPTNESKWTTLTDSNLWRKEGYVEL</sequence>
<reference evidence="1 2" key="1">
    <citation type="submission" date="2019-09" db="EMBL/GenBank/DDBJ databases">
        <authorList>
            <person name="Ou C."/>
        </authorList>
    </citation>
    <scope>NUCLEOTIDE SEQUENCE [LARGE SCALE GENOMIC DNA]</scope>
    <source>
        <strain evidence="1">S2</strain>
        <tissue evidence="1">Leaf</tissue>
    </source>
</reference>
<dbReference type="AlphaFoldDB" id="A0A5N5I809"/>
<reference evidence="2" key="2">
    <citation type="submission" date="2019-10" db="EMBL/GenBank/DDBJ databases">
        <title>A de novo genome assembly of a pear dwarfing rootstock.</title>
        <authorList>
            <person name="Wang F."/>
            <person name="Wang J."/>
            <person name="Li S."/>
            <person name="Zhang Y."/>
            <person name="Fang M."/>
            <person name="Ma L."/>
            <person name="Zhao Y."/>
            <person name="Jiang S."/>
        </authorList>
    </citation>
    <scope>NUCLEOTIDE SEQUENCE [LARGE SCALE GENOMIC DNA]</scope>
</reference>
<evidence type="ECO:0000313" key="1">
    <source>
        <dbReference type="EMBL" id="KAB2635869.1"/>
    </source>
</evidence>
<keyword evidence="2" id="KW-1185">Reference proteome</keyword>
<dbReference type="EMBL" id="SMOL01000004">
    <property type="protein sequence ID" value="KAB2635869.1"/>
    <property type="molecule type" value="Genomic_DNA"/>
</dbReference>
<protein>
    <submittedName>
        <fullName evidence="1">Uncharacterized protein</fullName>
    </submittedName>
</protein>
<accession>A0A5N5I809</accession>
<gene>
    <name evidence="1" type="ORF">D8674_026403</name>
</gene>
<organism evidence="1 2">
    <name type="scientific">Pyrus ussuriensis x Pyrus communis</name>
    <dbReference type="NCBI Taxonomy" id="2448454"/>
    <lineage>
        <taxon>Eukaryota</taxon>
        <taxon>Viridiplantae</taxon>
        <taxon>Streptophyta</taxon>
        <taxon>Embryophyta</taxon>
        <taxon>Tracheophyta</taxon>
        <taxon>Spermatophyta</taxon>
        <taxon>Magnoliopsida</taxon>
        <taxon>eudicotyledons</taxon>
        <taxon>Gunneridae</taxon>
        <taxon>Pentapetalae</taxon>
        <taxon>rosids</taxon>
        <taxon>fabids</taxon>
        <taxon>Rosales</taxon>
        <taxon>Rosaceae</taxon>
        <taxon>Amygdaloideae</taxon>
        <taxon>Maleae</taxon>
        <taxon>Pyrus</taxon>
    </lineage>
</organism>
<comment type="caution">
    <text evidence="1">The sequence shown here is derived from an EMBL/GenBank/DDBJ whole genome shotgun (WGS) entry which is preliminary data.</text>
</comment>
<dbReference type="Proteomes" id="UP000327157">
    <property type="component" value="Chromosome 5"/>
</dbReference>